<comment type="caution">
    <text evidence="1">The sequence shown here is derived from an EMBL/GenBank/DDBJ whole genome shotgun (WGS) entry which is preliminary data.</text>
</comment>
<proteinExistence type="predicted"/>
<organism evidence="1 2">
    <name type="scientific">Roseovarius tolerans</name>
    <dbReference type="NCBI Taxonomy" id="74031"/>
    <lineage>
        <taxon>Bacteria</taxon>
        <taxon>Pseudomonadati</taxon>
        <taxon>Pseudomonadota</taxon>
        <taxon>Alphaproteobacteria</taxon>
        <taxon>Rhodobacterales</taxon>
        <taxon>Roseobacteraceae</taxon>
        <taxon>Roseovarius</taxon>
    </lineage>
</organism>
<dbReference type="PATRIC" id="fig|74031.6.peg.2320"/>
<accession>A0A0L6CTZ5</accession>
<protein>
    <submittedName>
        <fullName evidence="1">Uncharacterized protein</fullName>
    </submittedName>
</protein>
<evidence type="ECO:0000313" key="2">
    <source>
        <dbReference type="Proteomes" id="UP000037046"/>
    </source>
</evidence>
<sequence>MDKEYKPTYPLETNLLRVLHGIIHSHYLYSEYIEQEHPTFKSASGKLVKGLMFETDRYPRKCVHLASLAHTYLKYGSARDLILGGPLNQKVS</sequence>
<gene>
    <name evidence="1" type="ORF">ROTO_22720</name>
</gene>
<keyword evidence="2" id="KW-1185">Reference proteome</keyword>
<reference evidence="2" key="1">
    <citation type="submission" date="2015-07" db="EMBL/GenBank/DDBJ databases">
        <title>Draft Genome Sequence of Roseovarius tolerans EL-164, a producer of N-Acylated Alanine Methyl Esters (NAMEs).</title>
        <authorList>
            <person name="Voget S."/>
            <person name="Bruns H."/>
            <person name="Wagner-Doebler I."/>
            <person name="Schulz S."/>
            <person name="Daniel R."/>
        </authorList>
    </citation>
    <scope>NUCLEOTIDE SEQUENCE [LARGE SCALE GENOMIC DNA]</scope>
    <source>
        <strain evidence="2">EL-164</strain>
    </source>
</reference>
<name>A0A0L6CTZ5_9RHOB</name>
<dbReference type="Proteomes" id="UP000037046">
    <property type="component" value="Unassembled WGS sequence"/>
</dbReference>
<evidence type="ECO:0000313" key="1">
    <source>
        <dbReference type="EMBL" id="KNX41155.1"/>
    </source>
</evidence>
<dbReference type="AlphaFoldDB" id="A0A0L6CTZ5"/>
<dbReference type="EMBL" id="LGVV01000030">
    <property type="protein sequence ID" value="KNX41155.1"/>
    <property type="molecule type" value="Genomic_DNA"/>
</dbReference>